<evidence type="ECO:0000256" key="5">
    <source>
        <dbReference type="ARBA" id="ARBA00023098"/>
    </source>
</evidence>
<evidence type="ECO:0000256" key="10">
    <source>
        <dbReference type="PIRNR" id="PIRNR000862"/>
    </source>
</evidence>
<gene>
    <name evidence="15" type="primary">LIPA</name>
</gene>
<dbReference type="GO" id="GO:0016042">
    <property type="term" value="P:lipid catabolic process"/>
    <property type="evidence" value="ECO:0007669"/>
    <property type="project" value="UniProtKB-KW"/>
</dbReference>
<evidence type="ECO:0000256" key="2">
    <source>
        <dbReference type="ARBA" id="ARBA00010701"/>
    </source>
</evidence>
<comment type="catalytic activity">
    <reaction evidence="1">
        <text>a triacylglycerol + H2O = a diacylglycerol + a fatty acid + H(+)</text>
        <dbReference type="Rhea" id="RHEA:12044"/>
        <dbReference type="ChEBI" id="CHEBI:15377"/>
        <dbReference type="ChEBI" id="CHEBI:15378"/>
        <dbReference type="ChEBI" id="CHEBI:17855"/>
        <dbReference type="ChEBI" id="CHEBI:18035"/>
        <dbReference type="ChEBI" id="CHEBI:28868"/>
        <dbReference type="EC" id="3.1.1.3"/>
    </reaction>
</comment>
<comment type="function">
    <text evidence="7">Catalyzes the hydrolysis of triacylglycerols to yield free fatty acids, diacylglycerol, monoacylglycerol, and glycerol. Shows a preferential hydrolysis at the sn-3 position of triacylglycerol.</text>
</comment>
<comment type="catalytic activity">
    <reaction evidence="8">
        <text>1,2,3-tri-(9Z-octadecenoyl)-glycerol + H2O = 1,2-di-(9Z-octadecenoyl)-sn-glycerol + (9Z)-octadecenoate + H(+)</text>
        <dbReference type="Rhea" id="RHEA:39931"/>
        <dbReference type="ChEBI" id="CHEBI:15377"/>
        <dbReference type="ChEBI" id="CHEBI:15378"/>
        <dbReference type="ChEBI" id="CHEBI:30823"/>
        <dbReference type="ChEBI" id="CHEBI:52333"/>
        <dbReference type="ChEBI" id="CHEBI:53753"/>
    </reaction>
    <physiologicalReaction direction="left-to-right" evidence="8">
        <dbReference type="Rhea" id="RHEA:39932"/>
    </physiologicalReaction>
</comment>
<proteinExistence type="inferred from homology"/>
<protein>
    <recommendedName>
        <fullName evidence="10">Lipase</fullName>
    </recommendedName>
</protein>
<keyword evidence="3 12" id="KW-0732">Signal</keyword>
<keyword evidence="5" id="KW-0443">Lipid metabolism</keyword>
<dbReference type="InterPro" id="IPR029058">
    <property type="entry name" value="AB_hydrolase_fold"/>
</dbReference>
<dbReference type="CTD" id="3988"/>
<evidence type="ECO:0000256" key="1">
    <source>
        <dbReference type="ARBA" id="ARBA00001024"/>
    </source>
</evidence>
<dbReference type="InterPro" id="IPR025483">
    <property type="entry name" value="Lipase_euk"/>
</dbReference>
<dbReference type="GeneID" id="110585938"/>
<dbReference type="PIRSF" id="PIRSF000862">
    <property type="entry name" value="Steryl_ester_lip"/>
    <property type="match status" value="1"/>
</dbReference>
<feature type="active site" description="Charge relay system" evidence="11">
    <location>
        <position position="374"/>
    </location>
</feature>
<keyword evidence="6" id="KW-0325">Glycoprotein</keyword>
<evidence type="ECO:0000256" key="3">
    <source>
        <dbReference type="ARBA" id="ARBA00022729"/>
    </source>
</evidence>
<dbReference type="Gene3D" id="3.40.50.1820">
    <property type="entry name" value="alpha/beta hydrolase"/>
    <property type="match status" value="1"/>
</dbReference>
<evidence type="ECO:0000313" key="14">
    <source>
        <dbReference type="Proteomes" id="UP000248481"/>
    </source>
</evidence>
<keyword evidence="14" id="KW-1185">Reference proteome</keyword>
<keyword evidence="10 15" id="KW-0378">Hydrolase</keyword>
<organism evidence="14 15">
    <name type="scientific">Neomonachus schauinslandi</name>
    <name type="common">Hawaiian monk seal</name>
    <name type="synonym">Monachus schauinslandi</name>
    <dbReference type="NCBI Taxonomy" id="29088"/>
    <lineage>
        <taxon>Eukaryota</taxon>
        <taxon>Metazoa</taxon>
        <taxon>Chordata</taxon>
        <taxon>Craniata</taxon>
        <taxon>Vertebrata</taxon>
        <taxon>Euteleostomi</taxon>
        <taxon>Mammalia</taxon>
        <taxon>Eutheria</taxon>
        <taxon>Laurasiatheria</taxon>
        <taxon>Carnivora</taxon>
        <taxon>Caniformia</taxon>
        <taxon>Pinnipedia</taxon>
        <taxon>Phocidae</taxon>
        <taxon>Monachinae</taxon>
        <taxon>Monachini</taxon>
        <taxon>Neomonachus</taxon>
    </lineage>
</organism>
<feature type="active site" description="Nucleophile" evidence="11">
    <location>
        <position position="174"/>
    </location>
</feature>
<accession>A0A2Y9HQM8</accession>
<keyword evidence="4 10" id="KW-0442">Lipid degradation</keyword>
<dbReference type="SUPFAM" id="SSF53474">
    <property type="entry name" value="alpha/beta-Hydrolases"/>
    <property type="match status" value="1"/>
</dbReference>
<dbReference type="PANTHER" id="PTHR11005">
    <property type="entry name" value="LYSOSOMAL ACID LIPASE-RELATED"/>
    <property type="match status" value="1"/>
</dbReference>
<comment type="catalytic activity">
    <reaction evidence="9">
        <text>1,2,3-trioctanoylglycerol + H2O = 1,2-dioctanoyl-sn-glycerol + octanoate + H(+)</text>
        <dbReference type="Rhea" id="RHEA:40047"/>
        <dbReference type="ChEBI" id="CHEBI:15377"/>
        <dbReference type="ChEBI" id="CHEBI:15378"/>
        <dbReference type="ChEBI" id="CHEBI:25646"/>
        <dbReference type="ChEBI" id="CHEBI:76978"/>
        <dbReference type="ChEBI" id="CHEBI:76979"/>
    </reaction>
    <physiologicalReaction direction="left-to-right" evidence="9">
        <dbReference type="Rhea" id="RHEA:40048"/>
    </physiologicalReaction>
</comment>
<dbReference type="Pfam" id="PF00561">
    <property type="entry name" value="Abhydrolase_1"/>
    <property type="match status" value="1"/>
</dbReference>
<evidence type="ECO:0000256" key="11">
    <source>
        <dbReference type="PIRSR" id="PIRSR000862-1"/>
    </source>
</evidence>
<comment type="similarity">
    <text evidence="2 10">Belongs to the AB hydrolase superfamily. Lipase family.</text>
</comment>
<reference evidence="15" key="1">
    <citation type="submission" date="2025-08" db="UniProtKB">
        <authorList>
            <consortium name="RefSeq"/>
        </authorList>
    </citation>
    <scope>IDENTIFICATION</scope>
    <source>
        <tissue evidence="15">Blood</tissue>
    </source>
</reference>
<evidence type="ECO:0000256" key="4">
    <source>
        <dbReference type="ARBA" id="ARBA00022963"/>
    </source>
</evidence>
<evidence type="ECO:0000259" key="13">
    <source>
        <dbReference type="Pfam" id="PF00561"/>
    </source>
</evidence>
<evidence type="ECO:0000256" key="9">
    <source>
        <dbReference type="ARBA" id="ARBA00051822"/>
    </source>
</evidence>
<evidence type="ECO:0000256" key="12">
    <source>
        <dbReference type="SAM" id="SignalP"/>
    </source>
</evidence>
<evidence type="ECO:0000313" key="15">
    <source>
        <dbReference type="RefSeq" id="XP_021551750.1"/>
    </source>
</evidence>
<dbReference type="GO" id="GO:0004806">
    <property type="term" value="F:triacylglycerol lipase activity"/>
    <property type="evidence" value="ECO:0007669"/>
    <property type="project" value="UniProtKB-EC"/>
</dbReference>
<evidence type="ECO:0000256" key="8">
    <source>
        <dbReference type="ARBA" id="ARBA00050265"/>
    </source>
</evidence>
<dbReference type="STRING" id="29088.A0A2Y9HQM8"/>
<feature type="chain" id="PRO_5015873626" description="Lipase" evidence="12">
    <location>
        <begin position="22"/>
        <end position="399"/>
    </location>
</feature>
<feature type="signal peptide" evidence="12">
    <location>
        <begin position="1"/>
        <end position="21"/>
    </location>
</feature>
<sequence>MKMQLLGLVVCLVLGTLPSEAFESKLAGVDPETNMNVSEIIAHWGYPSEERFIETEDGYILCLHRIPHGRKNHSAKGPKPVVFLQHGLLADSSNWVTNLPNSSLGFILADAGFDVWLGNSRGNTWSRKHKTLSVSQNEFWTFSYDEMANYDLPASINFILNKTGQEQVYYVGHSQGTTIGFIAFSRIPELAKKVKMFFALAPVASVSFSTSPLCKLGGLPEFLLKDMFGVKEFFPQSTVLKWLSVHVCSHVILKELCGNAFFLLCGFNERNLNMSRVPVYVAHSPAGTSVQNILHWGQLIKFQKFQAFDWGSHARNYFHYNQTYPPPYNVKDMLVPTAVWNGGQDSLADVSDISILLPQITNLVYSKLVPEWEHLDFIWGLDAPWRLYNEVVDLMKKYP</sequence>
<dbReference type="InParanoid" id="A0A2Y9HQM8"/>
<feature type="active site" description="Charge relay system" evidence="11">
    <location>
        <position position="345"/>
    </location>
</feature>
<dbReference type="RefSeq" id="XP_021551750.1">
    <property type="nucleotide sequence ID" value="XM_021696075.1"/>
</dbReference>
<dbReference type="KEGG" id="nsu:110585938"/>
<dbReference type="FunFam" id="3.40.50.1820:FF:000012">
    <property type="entry name" value="Lipase"/>
    <property type="match status" value="1"/>
</dbReference>
<dbReference type="Proteomes" id="UP000248481">
    <property type="component" value="Chromosome 6"/>
</dbReference>
<dbReference type="InterPro" id="IPR000073">
    <property type="entry name" value="AB_hydrolase_1"/>
</dbReference>
<evidence type="ECO:0000256" key="6">
    <source>
        <dbReference type="ARBA" id="ARBA00023180"/>
    </source>
</evidence>
<feature type="domain" description="AB hydrolase-1" evidence="13">
    <location>
        <begin position="80"/>
        <end position="380"/>
    </location>
</feature>
<dbReference type="AlphaFoldDB" id="A0A2Y9HQM8"/>
<evidence type="ECO:0000256" key="7">
    <source>
        <dbReference type="ARBA" id="ARBA00045163"/>
    </source>
</evidence>
<name>A0A2Y9HQM8_NEOSC</name>